<dbReference type="EMBL" id="MU006586">
    <property type="protein sequence ID" value="KAF2744786.1"/>
    <property type="molecule type" value="Genomic_DNA"/>
</dbReference>
<accession>A0A6A6V4G8</accession>
<feature type="domain" description="Rhodopsin" evidence="8">
    <location>
        <begin position="5"/>
        <end position="212"/>
    </location>
</feature>
<dbReference type="InterPro" id="IPR052337">
    <property type="entry name" value="SAT4-like"/>
</dbReference>
<feature type="transmembrane region" description="Helical" evidence="7">
    <location>
        <begin position="65"/>
        <end position="87"/>
    </location>
</feature>
<evidence type="ECO:0000256" key="3">
    <source>
        <dbReference type="ARBA" id="ARBA00022989"/>
    </source>
</evidence>
<evidence type="ECO:0000313" key="9">
    <source>
        <dbReference type="EMBL" id="KAF2744786.1"/>
    </source>
</evidence>
<evidence type="ECO:0000256" key="4">
    <source>
        <dbReference type="ARBA" id="ARBA00023136"/>
    </source>
</evidence>
<sequence length="286" mass="31802">MNVPAIISATIGFGRDIWSIPPEGITDSLRLMYVAYIFYMLTLCLCQLSILAFCLRLLVDQKTRYIAWCLVAICSGFGIGNVFSMVLQCVPVSGAWEGWKGEMSATCIDQNLYGFIRGGIQIALDLAILVLPLPTVFRLQMSLWKKLRLASMFCVGFVITIVSCLRLYALIRFNTSQNPTYDNTSGIYWCGVEANLFLIVACMPAVNAILRKVFGRGRNGSKISSSKGSYPLDRFSRQHKSAGSIPFGVITKSTKVDMCYTERDRSSSDLELVKSGSHEYPSRNQT</sequence>
<keyword evidence="4 7" id="KW-0472">Membrane</keyword>
<dbReference type="Proteomes" id="UP000799440">
    <property type="component" value="Unassembled WGS sequence"/>
</dbReference>
<organism evidence="9 10">
    <name type="scientific">Sporormia fimetaria CBS 119925</name>
    <dbReference type="NCBI Taxonomy" id="1340428"/>
    <lineage>
        <taxon>Eukaryota</taxon>
        <taxon>Fungi</taxon>
        <taxon>Dikarya</taxon>
        <taxon>Ascomycota</taxon>
        <taxon>Pezizomycotina</taxon>
        <taxon>Dothideomycetes</taxon>
        <taxon>Pleosporomycetidae</taxon>
        <taxon>Pleosporales</taxon>
        <taxon>Sporormiaceae</taxon>
        <taxon>Sporormia</taxon>
    </lineage>
</organism>
<evidence type="ECO:0000259" key="8">
    <source>
        <dbReference type="Pfam" id="PF20684"/>
    </source>
</evidence>
<feature type="transmembrane region" description="Helical" evidence="7">
    <location>
        <begin position="36"/>
        <end position="58"/>
    </location>
</feature>
<dbReference type="PANTHER" id="PTHR33048">
    <property type="entry name" value="PTH11-LIKE INTEGRAL MEMBRANE PROTEIN (AFU_ORTHOLOGUE AFUA_5G11245)"/>
    <property type="match status" value="1"/>
</dbReference>
<dbReference type="OrthoDB" id="2496787at2759"/>
<evidence type="ECO:0000256" key="6">
    <source>
        <dbReference type="SAM" id="MobiDB-lite"/>
    </source>
</evidence>
<feature type="transmembrane region" description="Helical" evidence="7">
    <location>
        <begin position="186"/>
        <end position="210"/>
    </location>
</feature>
<dbReference type="GO" id="GO:0016020">
    <property type="term" value="C:membrane"/>
    <property type="evidence" value="ECO:0007669"/>
    <property type="project" value="UniProtKB-SubCell"/>
</dbReference>
<keyword evidence="10" id="KW-1185">Reference proteome</keyword>
<dbReference type="PANTHER" id="PTHR33048:SF143">
    <property type="entry name" value="EXTRACELLULAR MEMBRANE PROTEIN CFEM DOMAIN-CONTAINING PROTEIN-RELATED"/>
    <property type="match status" value="1"/>
</dbReference>
<evidence type="ECO:0000313" key="10">
    <source>
        <dbReference type="Proteomes" id="UP000799440"/>
    </source>
</evidence>
<keyword evidence="2 7" id="KW-0812">Transmembrane</keyword>
<proteinExistence type="inferred from homology"/>
<name>A0A6A6V4G8_9PLEO</name>
<feature type="transmembrane region" description="Helical" evidence="7">
    <location>
        <begin position="149"/>
        <end position="171"/>
    </location>
</feature>
<reference evidence="9" key="1">
    <citation type="journal article" date="2020" name="Stud. Mycol.">
        <title>101 Dothideomycetes genomes: a test case for predicting lifestyles and emergence of pathogens.</title>
        <authorList>
            <person name="Haridas S."/>
            <person name="Albert R."/>
            <person name="Binder M."/>
            <person name="Bloem J."/>
            <person name="Labutti K."/>
            <person name="Salamov A."/>
            <person name="Andreopoulos B."/>
            <person name="Baker S."/>
            <person name="Barry K."/>
            <person name="Bills G."/>
            <person name="Bluhm B."/>
            <person name="Cannon C."/>
            <person name="Castanera R."/>
            <person name="Culley D."/>
            <person name="Daum C."/>
            <person name="Ezra D."/>
            <person name="Gonzalez J."/>
            <person name="Henrissat B."/>
            <person name="Kuo A."/>
            <person name="Liang C."/>
            <person name="Lipzen A."/>
            <person name="Lutzoni F."/>
            <person name="Magnuson J."/>
            <person name="Mondo S."/>
            <person name="Nolan M."/>
            <person name="Ohm R."/>
            <person name="Pangilinan J."/>
            <person name="Park H.-J."/>
            <person name="Ramirez L."/>
            <person name="Alfaro M."/>
            <person name="Sun H."/>
            <person name="Tritt A."/>
            <person name="Yoshinaga Y."/>
            <person name="Zwiers L.-H."/>
            <person name="Turgeon B."/>
            <person name="Goodwin S."/>
            <person name="Spatafora J."/>
            <person name="Crous P."/>
            <person name="Grigoriev I."/>
        </authorList>
    </citation>
    <scope>NUCLEOTIDE SEQUENCE</scope>
    <source>
        <strain evidence="9">CBS 119925</strain>
    </source>
</reference>
<dbReference type="InterPro" id="IPR049326">
    <property type="entry name" value="Rhodopsin_dom_fungi"/>
</dbReference>
<evidence type="ECO:0000256" key="5">
    <source>
        <dbReference type="ARBA" id="ARBA00038359"/>
    </source>
</evidence>
<dbReference type="AlphaFoldDB" id="A0A6A6V4G8"/>
<feature type="transmembrane region" description="Helical" evidence="7">
    <location>
        <begin position="119"/>
        <end position="137"/>
    </location>
</feature>
<keyword evidence="3 7" id="KW-1133">Transmembrane helix</keyword>
<gene>
    <name evidence="9" type="ORF">M011DRAFT_496053</name>
</gene>
<comment type="subcellular location">
    <subcellularLocation>
        <location evidence="1">Membrane</location>
        <topology evidence="1">Multi-pass membrane protein</topology>
    </subcellularLocation>
</comment>
<evidence type="ECO:0000256" key="7">
    <source>
        <dbReference type="SAM" id="Phobius"/>
    </source>
</evidence>
<protein>
    <recommendedName>
        <fullName evidence="8">Rhodopsin domain-containing protein</fullName>
    </recommendedName>
</protein>
<comment type="similarity">
    <text evidence="5">Belongs to the SAT4 family.</text>
</comment>
<evidence type="ECO:0000256" key="2">
    <source>
        <dbReference type="ARBA" id="ARBA00022692"/>
    </source>
</evidence>
<dbReference type="Pfam" id="PF20684">
    <property type="entry name" value="Fung_rhodopsin"/>
    <property type="match status" value="1"/>
</dbReference>
<evidence type="ECO:0000256" key="1">
    <source>
        <dbReference type="ARBA" id="ARBA00004141"/>
    </source>
</evidence>
<feature type="region of interest" description="Disordered" evidence="6">
    <location>
        <begin position="263"/>
        <end position="286"/>
    </location>
</feature>